<evidence type="ECO:0000313" key="1">
    <source>
        <dbReference type="EMBL" id="KAH6933585.1"/>
    </source>
</evidence>
<accession>A0ACB7SG45</accession>
<gene>
    <name evidence="1" type="ORF">HPB50_016640</name>
</gene>
<comment type="caution">
    <text evidence="1">The sequence shown here is derived from an EMBL/GenBank/DDBJ whole genome shotgun (WGS) entry which is preliminary data.</text>
</comment>
<reference evidence="1" key="1">
    <citation type="submission" date="2020-05" db="EMBL/GenBank/DDBJ databases">
        <title>Large-scale comparative analyses of tick genomes elucidate their genetic diversity and vector capacities.</title>
        <authorList>
            <person name="Jia N."/>
            <person name="Wang J."/>
            <person name="Shi W."/>
            <person name="Du L."/>
            <person name="Sun Y."/>
            <person name="Zhan W."/>
            <person name="Jiang J."/>
            <person name="Wang Q."/>
            <person name="Zhang B."/>
            <person name="Ji P."/>
            <person name="Sakyi L.B."/>
            <person name="Cui X."/>
            <person name="Yuan T."/>
            <person name="Jiang B."/>
            <person name="Yang W."/>
            <person name="Lam T.T.-Y."/>
            <person name="Chang Q."/>
            <person name="Ding S."/>
            <person name="Wang X."/>
            <person name="Zhu J."/>
            <person name="Ruan X."/>
            <person name="Zhao L."/>
            <person name="Wei J."/>
            <person name="Que T."/>
            <person name="Du C."/>
            <person name="Cheng J."/>
            <person name="Dai P."/>
            <person name="Han X."/>
            <person name="Huang E."/>
            <person name="Gao Y."/>
            <person name="Liu J."/>
            <person name="Shao H."/>
            <person name="Ye R."/>
            <person name="Li L."/>
            <person name="Wei W."/>
            <person name="Wang X."/>
            <person name="Wang C."/>
            <person name="Yang T."/>
            <person name="Huo Q."/>
            <person name="Li W."/>
            <person name="Guo W."/>
            <person name="Chen H."/>
            <person name="Zhou L."/>
            <person name="Ni X."/>
            <person name="Tian J."/>
            <person name="Zhou Y."/>
            <person name="Sheng Y."/>
            <person name="Liu T."/>
            <person name="Pan Y."/>
            <person name="Xia L."/>
            <person name="Li J."/>
            <person name="Zhao F."/>
            <person name="Cao W."/>
        </authorList>
    </citation>
    <scope>NUCLEOTIDE SEQUENCE</scope>
    <source>
        <strain evidence="1">Hyas-2018</strain>
    </source>
</reference>
<dbReference type="EMBL" id="CM023484">
    <property type="protein sequence ID" value="KAH6933585.1"/>
    <property type="molecule type" value="Genomic_DNA"/>
</dbReference>
<organism evidence="1 2">
    <name type="scientific">Hyalomma asiaticum</name>
    <name type="common">Tick</name>
    <dbReference type="NCBI Taxonomy" id="266040"/>
    <lineage>
        <taxon>Eukaryota</taxon>
        <taxon>Metazoa</taxon>
        <taxon>Ecdysozoa</taxon>
        <taxon>Arthropoda</taxon>
        <taxon>Chelicerata</taxon>
        <taxon>Arachnida</taxon>
        <taxon>Acari</taxon>
        <taxon>Parasitiformes</taxon>
        <taxon>Ixodida</taxon>
        <taxon>Ixodoidea</taxon>
        <taxon>Ixodidae</taxon>
        <taxon>Hyalomminae</taxon>
        <taxon>Hyalomma</taxon>
    </lineage>
</organism>
<name>A0ACB7SG45_HYAAI</name>
<dbReference type="Proteomes" id="UP000821845">
    <property type="component" value="Chromosome 4"/>
</dbReference>
<protein>
    <submittedName>
        <fullName evidence="1">Uncharacterized protein</fullName>
    </submittedName>
</protein>
<evidence type="ECO:0000313" key="2">
    <source>
        <dbReference type="Proteomes" id="UP000821845"/>
    </source>
</evidence>
<keyword evidence="2" id="KW-1185">Reference proteome</keyword>
<sequence>MNKRFSTTTTKLASAARPRNELISVGIQLPPGTLTPKLPLYDLLAAIISTARLSPKDSEEVTLQAKPAQSLVFLRTQSPLTANLLLSLTHLQLQAMRRATQPPPSSSSSIRESASTSAPSPPGSYAAVVKAPSALSHSSSSNTPPLSLTNENRSFDLRLAMLERNQRGFREFPKSVVHTVFEESFVGRAGRKA</sequence>
<proteinExistence type="predicted"/>